<comment type="similarity">
    <text evidence="16">Belongs to the protein kinase superfamily.</text>
</comment>
<dbReference type="FunFam" id="1.10.510.10:FF:000708">
    <property type="entry name" value="serine/threonine-protein kinase par-1-like"/>
    <property type="match status" value="1"/>
</dbReference>
<feature type="binding site" evidence="14">
    <location>
        <position position="123"/>
    </location>
    <ligand>
        <name>ATP</name>
        <dbReference type="ChEBI" id="CHEBI:30616"/>
    </ligand>
</feature>
<evidence type="ECO:0000313" key="19">
    <source>
        <dbReference type="EMBL" id="KAF0296724.1"/>
    </source>
</evidence>
<dbReference type="InterPro" id="IPR017348">
    <property type="entry name" value="PIM1/2/3"/>
</dbReference>
<dbReference type="GO" id="GO:0043066">
    <property type="term" value="P:negative regulation of apoptotic process"/>
    <property type="evidence" value="ECO:0007669"/>
    <property type="project" value="InterPro"/>
</dbReference>
<dbReference type="InterPro" id="IPR017441">
    <property type="entry name" value="Protein_kinase_ATP_BS"/>
</dbReference>
<feature type="domain" description="Protein kinase" evidence="18">
    <location>
        <begin position="35"/>
        <end position="285"/>
    </location>
</feature>
<evidence type="ECO:0000256" key="2">
    <source>
        <dbReference type="ARBA" id="ARBA00012513"/>
    </source>
</evidence>
<evidence type="ECO:0000256" key="8">
    <source>
        <dbReference type="ARBA" id="ARBA00022777"/>
    </source>
</evidence>
<dbReference type="PROSITE" id="PS00107">
    <property type="entry name" value="PROTEIN_KINASE_ATP"/>
    <property type="match status" value="1"/>
</dbReference>
<dbReference type="PROSITE" id="PS00108">
    <property type="entry name" value="PROTEIN_KINASE_ST"/>
    <property type="match status" value="1"/>
</dbReference>
<keyword evidence="5" id="KW-0597">Phosphoprotein</keyword>
<evidence type="ECO:0000256" key="10">
    <source>
        <dbReference type="ARBA" id="ARBA00023200"/>
    </source>
</evidence>
<evidence type="ECO:0000256" key="12">
    <source>
        <dbReference type="ARBA" id="ARBA00048679"/>
    </source>
</evidence>
<feature type="compositionally biased region" description="Polar residues" evidence="17">
    <location>
        <begin position="302"/>
        <end position="319"/>
    </location>
</feature>
<dbReference type="AlphaFoldDB" id="A0A6A4VYR5"/>
<evidence type="ECO:0000256" key="16">
    <source>
        <dbReference type="RuleBase" id="RU000304"/>
    </source>
</evidence>
<name>A0A6A4VYR5_AMPAM</name>
<feature type="binding site" evidence="14">
    <location>
        <begin position="41"/>
        <end position="49"/>
    </location>
    <ligand>
        <name>ATP</name>
        <dbReference type="ChEBI" id="CHEBI:30616"/>
    </ligand>
</feature>
<evidence type="ECO:0000256" key="13">
    <source>
        <dbReference type="PIRSR" id="PIRSR037993-1"/>
    </source>
</evidence>
<dbReference type="InterPro" id="IPR000719">
    <property type="entry name" value="Prot_kinase_dom"/>
</dbReference>
<sequence>MWDIYTEVQTGVCGKMPMQAKEQVQRHQVPFQTAYTVGKVLGKGGFGTVYSGIRNRDRLPVAIKHVLKRTVTNWGTLNYQRVPMELVLLKEVQNVTGVVRCLDYYERHDSFILILERPDNCIDLFDYISDRGALDEHVARSFFKQVVRTVMACHAAGVVHRDIKDENILVDQRTGELKVIDFGSGARLKEDLYTDFDGTRVYSPPEWVQRRCYHGVPATTWSLGILLYDMVCGNIPFEEDHQIIRAELAFRGGVSAEVRDLIRRCLCIRPQDRPSLEEVMRHPWMEAQLSSSPPTDIPTRRLSGSLSFSDKSTSSQESV</sequence>
<evidence type="ECO:0000256" key="15">
    <source>
        <dbReference type="PROSITE-ProRule" id="PRU10141"/>
    </source>
</evidence>
<evidence type="ECO:0000256" key="4">
    <source>
        <dbReference type="ARBA" id="ARBA00022527"/>
    </source>
</evidence>
<evidence type="ECO:0000256" key="17">
    <source>
        <dbReference type="SAM" id="MobiDB-lite"/>
    </source>
</evidence>
<dbReference type="InterPro" id="IPR051138">
    <property type="entry name" value="PIM_Ser/Thr_kinase"/>
</dbReference>
<comment type="caution">
    <text evidence="19">The sequence shown here is derived from an EMBL/GenBank/DDBJ whole genome shotgun (WGS) entry which is preliminary data.</text>
</comment>
<dbReference type="PROSITE" id="PS50011">
    <property type="entry name" value="PROTEIN_KINASE_DOM"/>
    <property type="match status" value="1"/>
</dbReference>
<dbReference type="GO" id="GO:0005524">
    <property type="term" value="F:ATP binding"/>
    <property type="evidence" value="ECO:0007669"/>
    <property type="project" value="UniProtKB-UniRule"/>
</dbReference>
<evidence type="ECO:0000256" key="11">
    <source>
        <dbReference type="ARBA" id="ARBA00047899"/>
    </source>
</evidence>
<evidence type="ECO:0000259" key="18">
    <source>
        <dbReference type="PROSITE" id="PS50011"/>
    </source>
</evidence>
<dbReference type="GO" id="GO:0004674">
    <property type="term" value="F:protein serine/threonine kinase activity"/>
    <property type="evidence" value="ECO:0007669"/>
    <property type="project" value="UniProtKB-KW"/>
</dbReference>
<evidence type="ECO:0000256" key="6">
    <source>
        <dbReference type="ARBA" id="ARBA00022679"/>
    </source>
</evidence>
<evidence type="ECO:0000256" key="7">
    <source>
        <dbReference type="ARBA" id="ARBA00022741"/>
    </source>
</evidence>
<keyword evidence="4 16" id="KW-0723">Serine/threonine-protein kinase</keyword>
<dbReference type="EMBL" id="VIIS01001538">
    <property type="protein sequence ID" value="KAF0296724.1"/>
    <property type="molecule type" value="Genomic_DNA"/>
</dbReference>
<dbReference type="SUPFAM" id="SSF56112">
    <property type="entry name" value="Protein kinase-like (PK-like)"/>
    <property type="match status" value="1"/>
</dbReference>
<reference evidence="19 20" key="1">
    <citation type="submission" date="2019-07" db="EMBL/GenBank/DDBJ databases">
        <title>Draft genome assembly of a fouling barnacle, Amphibalanus amphitrite (Darwin, 1854): The first reference genome for Thecostraca.</title>
        <authorList>
            <person name="Kim W."/>
        </authorList>
    </citation>
    <scope>NUCLEOTIDE SEQUENCE [LARGE SCALE GENOMIC DNA]</scope>
    <source>
        <strain evidence="19">SNU_AA5</strain>
        <tissue evidence="19">Soma without cirri and trophi</tissue>
    </source>
</reference>
<dbReference type="OrthoDB" id="193931at2759"/>
<dbReference type="SMART" id="SM00220">
    <property type="entry name" value="S_TKc"/>
    <property type="match status" value="1"/>
</dbReference>
<dbReference type="GO" id="GO:0005737">
    <property type="term" value="C:cytoplasm"/>
    <property type="evidence" value="ECO:0007669"/>
    <property type="project" value="TreeGrafter"/>
</dbReference>
<evidence type="ECO:0000256" key="5">
    <source>
        <dbReference type="ARBA" id="ARBA00022553"/>
    </source>
</evidence>
<dbReference type="PIRSF" id="PIRSF037993">
    <property type="entry name" value="STPK_Pim-1"/>
    <property type="match status" value="1"/>
</dbReference>
<gene>
    <name evidence="19" type="primary">PIM1</name>
    <name evidence="19" type="ORF">FJT64_005816</name>
</gene>
<dbReference type="Gene3D" id="1.10.510.10">
    <property type="entry name" value="Transferase(Phosphotransferase) domain 1"/>
    <property type="match status" value="1"/>
</dbReference>
<keyword evidence="9 14" id="KW-0067">ATP-binding</keyword>
<comment type="catalytic activity">
    <reaction evidence="11">
        <text>L-threonyl-[protein] + ATP = O-phospho-L-threonyl-[protein] + ADP + H(+)</text>
        <dbReference type="Rhea" id="RHEA:46608"/>
        <dbReference type="Rhea" id="RHEA-COMP:11060"/>
        <dbReference type="Rhea" id="RHEA-COMP:11605"/>
        <dbReference type="ChEBI" id="CHEBI:15378"/>
        <dbReference type="ChEBI" id="CHEBI:30013"/>
        <dbReference type="ChEBI" id="CHEBI:30616"/>
        <dbReference type="ChEBI" id="CHEBI:61977"/>
        <dbReference type="ChEBI" id="CHEBI:456216"/>
        <dbReference type="EC" id="2.7.11.1"/>
    </reaction>
</comment>
<dbReference type="InterPro" id="IPR011009">
    <property type="entry name" value="Kinase-like_dom_sf"/>
</dbReference>
<comment type="subcellular location">
    <subcellularLocation>
        <location evidence="1">Host cytoplasm</location>
    </subcellularLocation>
</comment>
<evidence type="ECO:0000256" key="1">
    <source>
        <dbReference type="ARBA" id="ARBA00004192"/>
    </source>
</evidence>
<dbReference type="PANTHER" id="PTHR22984">
    <property type="entry name" value="SERINE/THREONINE-PROTEIN KINASE PIM"/>
    <property type="match status" value="1"/>
</dbReference>
<evidence type="ECO:0000256" key="3">
    <source>
        <dbReference type="ARBA" id="ARBA00016885"/>
    </source>
</evidence>
<keyword evidence="20" id="KW-1185">Reference proteome</keyword>
<dbReference type="Pfam" id="PF00069">
    <property type="entry name" value="Pkinase"/>
    <property type="match status" value="1"/>
</dbReference>
<dbReference type="EC" id="2.7.11.1" evidence="2"/>
<protein>
    <recommendedName>
        <fullName evidence="3">Serine/threonine-protein kinase 1</fullName>
        <ecNumber evidence="2">2.7.11.1</ecNumber>
    </recommendedName>
</protein>
<organism evidence="19 20">
    <name type="scientific">Amphibalanus amphitrite</name>
    <name type="common">Striped barnacle</name>
    <name type="synonym">Balanus amphitrite</name>
    <dbReference type="NCBI Taxonomy" id="1232801"/>
    <lineage>
        <taxon>Eukaryota</taxon>
        <taxon>Metazoa</taxon>
        <taxon>Ecdysozoa</taxon>
        <taxon>Arthropoda</taxon>
        <taxon>Crustacea</taxon>
        <taxon>Multicrustacea</taxon>
        <taxon>Cirripedia</taxon>
        <taxon>Thoracica</taxon>
        <taxon>Thoracicalcarea</taxon>
        <taxon>Balanomorpha</taxon>
        <taxon>Balanoidea</taxon>
        <taxon>Balanidae</taxon>
        <taxon>Amphibalaninae</taxon>
        <taxon>Amphibalanus</taxon>
    </lineage>
</organism>
<evidence type="ECO:0000313" key="20">
    <source>
        <dbReference type="Proteomes" id="UP000440578"/>
    </source>
</evidence>
<keyword evidence="8 19" id="KW-0418">Kinase</keyword>
<proteinExistence type="inferred from homology"/>
<feature type="active site" description="Proton acceptor" evidence="13">
    <location>
        <position position="162"/>
    </location>
</feature>
<dbReference type="PANTHER" id="PTHR22984:SF25">
    <property type="entry name" value="PROTEIN KINASE DOMAIN-CONTAINING PROTEIN"/>
    <property type="match status" value="1"/>
</dbReference>
<keyword evidence="10" id="KW-1035">Host cytoplasm</keyword>
<accession>A0A6A4VYR5</accession>
<dbReference type="Proteomes" id="UP000440578">
    <property type="component" value="Unassembled WGS sequence"/>
</dbReference>
<dbReference type="GO" id="GO:0030430">
    <property type="term" value="C:host cell cytoplasm"/>
    <property type="evidence" value="ECO:0007669"/>
    <property type="project" value="UniProtKB-SubCell"/>
</dbReference>
<dbReference type="InterPro" id="IPR008271">
    <property type="entry name" value="Ser/Thr_kinase_AS"/>
</dbReference>
<dbReference type="Gene3D" id="3.30.200.20">
    <property type="entry name" value="Phosphorylase Kinase, domain 1"/>
    <property type="match status" value="1"/>
</dbReference>
<keyword evidence="6" id="KW-0808">Transferase</keyword>
<feature type="binding site" evidence="14 15">
    <location>
        <position position="64"/>
    </location>
    <ligand>
        <name>ATP</name>
        <dbReference type="ChEBI" id="CHEBI:30616"/>
    </ligand>
</feature>
<dbReference type="CDD" id="cd14005">
    <property type="entry name" value="STKc_PIM"/>
    <property type="match status" value="1"/>
</dbReference>
<evidence type="ECO:0000256" key="9">
    <source>
        <dbReference type="ARBA" id="ARBA00022840"/>
    </source>
</evidence>
<feature type="binding site" evidence="14">
    <location>
        <position position="116"/>
    </location>
    <ligand>
        <name>ATP</name>
        <dbReference type="ChEBI" id="CHEBI:30616"/>
    </ligand>
</feature>
<evidence type="ECO:0000256" key="14">
    <source>
        <dbReference type="PIRSR" id="PIRSR037993-2"/>
    </source>
</evidence>
<keyword evidence="7 15" id="KW-0547">Nucleotide-binding</keyword>
<feature type="region of interest" description="Disordered" evidence="17">
    <location>
        <begin position="287"/>
        <end position="319"/>
    </location>
</feature>
<comment type="catalytic activity">
    <reaction evidence="12">
        <text>L-seryl-[protein] + ATP = O-phospho-L-seryl-[protein] + ADP + H(+)</text>
        <dbReference type="Rhea" id="RHEA:17989"/>
        <dbReference type="Rhea" id="RHEA-COMP:9863"/>
        <dbReference type="Rhea" id="RHEA-COMP:11604"/>
        <dbReference type="ChEBI" id="CHEBI:15378"/>
        <dbReference type="ChEBI" id="CHEBI:29999"/>
        <dbReference type="ChEBI" id="CHEBI:30616"/>
        <dbReference type="ChEBI" id="CHEBI:83421"/>
        <dbReference type="ChEBI" id="CHEBI:456216"/>
        <dbReference type="EC" id="2.7.11.1"/>
    </reaction>
</comment>